<evidence type="ECO:0000313" key="6">
    <source>
        <dbReference type="Proteomes" id="UP000517694"/>
    </source>
</evidence>
<dbReference type="Proteomes" id="UP000517694">
    <property type="component" value="Unassembled WGS sequence"/>
</dbReference>
<organism evidence="5 6">
    <name type="scientific">Streptomyces mexicanus</name>
    <dbReference type="NCBI Taxonomy" id="178566"/>
    <lineage>
        <taxon>Bacteria</taxon>
        <taxon>Bacillati</taxon>
        <taxon>Actinomycetota</taxon>
        <taxon>Actinomycetes</taxon>
        <taxon>Kitasatosporales</taxon>
        <taxon>Streptomycetaceae</taxon>
        <taxon>Streptomyces</taxon>
    </lineage>
</organism>
<dbReference type="GO" id="GO:0008758">
    <property type="term" value="F:UDP-2,3-diacylglucosamine hydrolase activity"/>
    <property type="evidence" value="ECO:0007669"/>
    <property type="project" value="TreeGrafter"/>
</dbReference>
<dbReference type="InterPro" id="IPR004843">
    <property type="entry name" value="Calcineurin-like_PHP"/>
</dbReference>
<dbReference type="PIRSF" id="PIRSF008292">
    <property type="entry name" value="UCP008292"/>
    <property type="match status" value="1"/>
</dbReference>
<dbReference type="Pfam" id="PF00149">
    <property type="entry name" value="Metallophos"/>
    <property type="match status" value="1"/>
</dbReference>
<dbReference type="GO" id="GO:0016020">
    <property type="term" value="C:membrane"/>
    <property type="evidence" value="ECO:0007669"/>
    <property type="project" value="GOC"/>
</dbReference>
<sequence>MIRIAAVGDIHLAPEAQGTLRPAFETLPDCADVLLLAGDLTRHGTLEEARVVAREIDGLGVPVVAVLGNHDHHDDRPQEVTAVLEDAGARVLEGRSTVVSCDGARVGIAGTKGFGGGFVGRCAGEFGEPLMKDFVRHTRHCADGLRASLEELDEQGCDVRIALTHYSPVPDTLAGEPLEIYPFLGSYLLAEAIDTAGADLAVHGHAHAGTENGMTGGGVRVRNVAQPVIGRAFHVYHVHAHRPAATGAPGQGASAGSAGAPAEGR</sequence>
<dbReference type="RefSeq" id="WP_185948113.1">
    <property type="nucleotide sequence ID" value="NZ_JACMHY010000012.1"/>
</dbReference>
<dbReference type="PANTHER" id="PTHR31302">
    <property type="entry name" value="TRANSMEMBRANE PROTEIN WITH METALLOPHOSPHOESTERASE DOMAIN-RELATED"/>
    <property type="match status" value="1"/>
</dbReference>
<evidence type="ECO:0000256" key="2">
    <source>
        <dbReference type="ARBA" id="ARBA00022801"/>
    </source>
</evidence>
<dbReference type="InterPro" id="IPR016538">
    <property type="entry name" value="UCP008292"/>
</dbReference>
<accession>A0A7X1I4A8</accession>
<reference evidence="5 6" key="1">
    <citation type="submission" date="2020-08" db="EMBL/GenBank/DDBJ databases">
        <title>Whole-Genome Sequence of French Clinical Streptomyces mexicanus Strain Q0842.</title>
        <authorList>
            <person name="Boxberger M."/>
            <person name="La Scola B."/>
        </authorList>
    </citation>
    <scope>NUCLEOTIDE SEQUENCE [LARGE SCALE GENOMIC DNA]</scope>
    <source>
        <strain evidence="5 6">Marseille-Q0842</strain>
    </source>
</reference>
<evidence type="ECO:0000259" key="4">
    <source>
        <dbReference type="Pfam" id="PF00149"/>
    </source>
</evidence>
<dbReference type="EMBL" id="JACMHY010000012">
    <property type="protein sequence ID" value="MBC2868530.1"/>
    <property type="molecule type" value="Genomic_DNA"/>
</dbReference>
<proteinExistence type="predicted"/>
<feature type="region of interest" description="Disordered" evidence="3">
    <location>
        <begin position="243"/>
        <end position="265"/>
    </location>
</feature>
<evidence type="ECO:0000256" key="1">
    <source>
        <dbReference type="ARBA" id="ARBA00022723"/>
    </source>
</evidence>
<dbReference type="AlphaFoldDB" id="A0A7X1I4A8"/>
<dbReference type="InterPro" id="IPR029052">
    <property type="entry name" value="Metallo-depent_PP-like"/>
</dbReference>
<dbReference type="SUPFAM" id="SSF56300">
    <property type="entry name" value="Metallo-dependent phosphatases"/>
    <property type="match status" value="1"/>
</dbReference>
<dbReference type="InterPro" id="IPR051158">
    <property type="entry name" value="Metallophosphoesterase_sf"/>
</dbReference>
<gene>
    <name evidence="5" type="ORF">H1R13_27245</name>
</gene>
<dbReference type="GO" id="GO:0046872">
    <property type="term" value="F:metal ion binding"/>
    <property type="evidence" value="ECO:0007669"/>
    <property type="project" value="UniProtKB-KW"/>
</dbReference>
<dbReference type="GO" id="GO:0009245">
    <property type="term" value="P:lipid A biosynthetic process"/>
    <property type="evidence" value="ECO:0007669"/>
    <property type="project" value="TreeGrafter"/>
</dbReference>
<name>A0A7X1I4A8_9ACTN</name>
<feature type="domain" description="Calcineurin-like phosphoesterase" evidence="4">
    <location>
        <begin position="2"/>
        <end position="208"/>
    </location>
</feature>
<keyword evidence="1" id="KW-0479">Metal-binding</keyword>
<evidence type="ECO:0000256" key="3">
    <source>
        <dbReference type="SAM" id="MobiDB-lite"/>
    </source>
</evidence>
<comment type="caution">
    <text evidence="5">The sequence shown here is derived from an EMBL/GenBank/DDBJ whole genome shotgun (WGS) entry which is preliminary data.</text>
</comment>
<dbReference type="Gene3D" id="3.60.21.10">
    <property type="match status" value="1"/>
</dbReference>
<dbReference type="PANTHER" id="PTHR31302:SF31">
    <property type="entry name" value="PHOSPHODIESTERASE YAEI"/>
    <property type="match status" value="1"/>
</dbReference>
<evidence type="ECO:0000313" key="5">
    <source>
        <dbReference type="EMBL" id="MBC2868530.1"/>
    </source>
</evidence>
<keyword evidence="2" id="KW-0378">Hydrolase</keyword>
<keyword evidence="6" id="KW-1185">Reference proteome</keyword>
<protein>
    <submittedName>
        <fullName evidence="5">Metallophosphoesterase</fullName>
    </submittedName>
</protein>